<evidence type="ECO:0000256" key="5">
    <source>
        <dbReference type="ARBA" id="ARBA00012251"/>
    </source>
</evidence>
<feature type="transmembrane region" description="Helical" evidence="12">
    <location>
        <begin position="36"/>
        <end position="58"/>
    </location>
</feature>
<dbReference type="CDD" id="cd22584">
    <property type="entry name" value="Rcat_RBR_unk"/>
    <property type="match status" value="1"/>
</dbReference>
<evidence type="ECO:0000256" key="1">
    <source>
        <dbReference type="ARBA" id="ARBA00001798"/>
    </source>
</evidence>
<dbReference type="SMART" id="SM00184">
    <property type="entry name" value="RING"/>
    <property type="match status" value="2"/>
</dbReference>
<dbReference type="GO" id="GO:0061630">
    <property type="term" value="F:ubiquitin protein ligase activity"/>
    <property type="evidence" value="ECO:0007669"/>
    <property type="project" value="UniProtKB-EC"/>
</dbReference>
<dbReference type="EC" id="2.3.2.31" evidence="5"/>
<protein>
    <recommendedName>
        <fullName evidence="5">RBR-type E3 ubiquitin transferase</fullName>
        <ecNumber evidence="5">2.3.2.31</ecNumber>
    </recommendedName>
</protein>
<dbReference type="InterPro" id="IPR044066">
    <property type="entry name" value="TRIAD_supradom"/>
</dbReference>
<evidence type="ECO:0000256" key="12">
    <source>
        <dbReference type="SAM" id="Phobius"/>
    </source>
</evidence>
<dbReference type="Gene3D" id="1.20.120.1750">
    <property type="match status" value="1"/>
</dbReference>
<keyword evidence="8" id="KW-0677">Repeat</keyword>
<evidence type="ECO:0000256" key="6">
    <source>
        <dbReference type="ARBA" id="ARBA00022679"/>
    </source>
</evidence>
<dbReference type="Proteomes" id="UP000824120">
    <property type="component" value="Chromosome 4"/>
</dbReference>
<keyword evidence="10" id="KW-0833">Ubl conjugation pathway</keyword>
<dbReference type="Pfam" id="PF01485">
    <property type="entry name" value="IBR"/>
    <property type="match status" value="2"/>
</dbReference>
<comment type="cofactor">
    <cofactor evidence="2">
        <name>Zn(2+)</name>
        <dbReference type="ChEBI" id="CHEBI:29105"/>
    </cofactor>
</comment>
<dbReference type="AlphaFoldDB" id="A0A9J5ZL69"/>
<dbReference type="InterPro" id="IPR013083">
    <property type="entry name" value="Znf_RING/FYVE/PHD"/>
</dbReference>
<keyword evidence="7" id="KW-0479">Metal-binding</keyword>
<keyword evidence="12" id="KW-0812">Transmembrane</keyword>
<evidence type="ECO:0000313" key="15">
    <source>
        <dbReference type="Proteomes" id="UP000824120"/>
    </source>
</evidence>
<reference evidence="14 15" key="1">
    <citation type="submission" date="2020-09" db="EMBL/GenBank/DDBJ databases">
        <title>De no assembly of potato wild relative species, Solanum commersonii.</title>
        <authorList>
            <person name="Cho K."/>
        </authorList>
    </citation>
    <scope>NUCLEOTIDE SEQUENCE [LARGE SCALE GENOMIC DNA]</scope>
    <source>
        <strain evidence="14">LZ3.2</strain>
        <tissue evidence="14">Leaf</tissue>
    </source>
</reference>
<keyword evidence="11" id="KW-0862">Zinc</keyword>
<evidence type="ECO:0000256" key="4">
    <source>
        <dbReference type="ARBA" id="ARBA00005884"/>
    </source>
</evidence>
<evidence type="ECO:0000259" key="13">
    <source>
        <dbReference type="PROSITE" id="PS51873"/>
    </source>
</evidence>
<dbReference type="SMART" id="SM00647">
    <property type="entry name" value="IBR"/>
    <property type="match status" value="2"/>
</dbReference>
<evidence type="ECO:0000256" key="3">
    <source>
        <dbReference type="ARBA" id="ARBA00003976"/>
    </source>
</evidence>
<comment type="caution">
    <text evidence="14">The sequence shown here is derived from an EMBL/GenBank/DDBJ whole genome shotgun (WGS) entry which is preliminary data.</text>
</comment>
<keyword evidence="12" id="KW-0472">Membrane</keyword>
<dbReference type="PANTHER" id="PTHR11685">
    <property type="entry name" value="RBR FAMILY RING FINGER AND IBR DOMAIN-CONTAINING"/>
    <property type="match status" value="1"/>
</dbReference>
<dbReference type="GO" id="GO:0016567">
    <property type="term" value="P:protein ubiquitination"/>
    <property type="evidence" value="ECO:0007669"/>
    <property type="project" value="InterPro"/>
</dbReference>
<comment type="similarity">
    <text evidence="4">Belongs to the RBR family. Ariadne subfamily.</text>
</comment>
<evidence type="ECO:0000256" key="11">
    <source>
        <dbReference type="ARBA" id="ARBA00022833"/>
    </source>
</evidence>
<evidence type="ECO:0000313" key="14">
    <source>
        <dbReference type="EMBL" id="KAG5612864.1"/>
    </source>
</evidence>
<comment type="function">
    <text evidence="3">Might act as an E3 ubiquitin-protein ligase, or as part of E3 complex, which accepts ubiquitin from specific E2 ubiquitin-conjugating enzymes and then transfers it to substrates.</text>
</comment>
<evidence type="ECO:0000256" key="8">
    <source>
        <dbReference type="ARBA" id="ARBA00022737"/>
    </source>
</evidence>
<dbReference type="EMBL" id="JACXVP010000004">
    <property type="protein sequence ID" value="KAG5612864.1"/>
    <property type="molecule type" value="Genomic_DNA"/>
</dbReference>
<gene>
    <name evidence="14" type="ORF">H5410_024145</name>
</gene>
<dbReference type="CDD" id="cd22582">
    <property type="entry name" value="BRcat_RBR_unk"/>
    <property type="match status" value="1"/>
</dbReference>
<evidence type="ECO:0000256" key="7">
    <source>
        <dbReference type="ARBA" id="ARBA00022723"/>
    </source>
</evidence>
<dbReference type="InterPro" id="IPR031127">
    <property type="entry name" value="E3_UB_ligase_RBR"/>
</dbReference>
<keyword evidence="6" id="KW-0808">Transferase</keyword>
<dbReference type="SUPFAM" id="SSF57850">
    <property type="entry name" value="RING/U-box"/>
    <property type="match status" value="3"/>
</dbReference>
<keyword evidence="9" id="KW-0863">Zinc-finger</keyword>
<comment type="catalytic activity">
    <reaction evidence="1">
        <text>[E2 ubiquitin-conjugating enzyme]-S-ubiquitinyl-L-cysteine + [acceptor protein]-L-lysine = [E2 ubiquitin-conjugating enzyme]-L-cysteine + [acceptor protein]-N(6)-ubiquitinyl-L-lysine.</text>
        <dbReference type="EC" id="2.3.2.31"/>
    </reaction>
</comment>
<proteinExistence type="inferred from homology"/>
<evidence type="ECO:0000256" key="9">
    <source>
        <dbReference type="ARBA" id="ARBA00022771"/>
    </source>
</evidence>
<dbReference type="Gene3D" id="3.30.40.10">
    <property type="entry name" value="Zinc/RING finger domain, C3HC4 (zinc finger)"/>
    <property type="match status" value="1"/>
</dbReference>
<keyword evidence="15" id="KW-1185">Reference proteome</keyword>
<evidence type="ECO:0000256" key="2">
    <source>
        <dbReference type="ARBA" id="ARBA00001947"/>
    </source>
</evidence>
<dbReference type="GO" id="GO:0008270">
    <property type="term" value="F:zinc ion binding"/>
    <property type="evidence" value="ECO:0007669"/>
    <property type="project" value="UniProtKB-KW"/>
</dbReference>
<dbReference type="InterPro" id="IPR001841">
    <property type="entry name" value="Znf_RING"/>
</dbReference>
<evidence type="ECO:0000256" key="10">
    <source>
        <dbReference type="ARBA" id="ARBA00022786"/>
    </source>
</evidence>
<dbReference type="PROSITE" id="PS51873">
    <property type="entry name" value="TRIAD"/>
    <property type="match status" value="1"/>
</dbReference>
<feature type="domain" description="RING-type" evidence="13">
    <location>
        <begin position="152"/>
        <end position="339"/>
    </location>
</feature>
<dbReference type="OrthoDB" id="10009520at2759"/>
<organism evidence="14 15">
    <name type="scientific">Solanum commersonii</name>
    <name type="common">Commerson's wild potato</name>
    <name type="synonym">Commerson's nightshade</name>
    <dbReference type="NCBI Taxonomy" id="4109"/>
    <lineage>
        <taxon>Eukaryota</taxon>
        <taxon>Viridiplantae</taxon>
        <taxon>Streptophyta</taxon>
        <taxon>Embryophyta</taxon>
        <taxon>Tracheophyta</taxon>
        <taxon>Spermatophyta</taxon>
        <taxon>Magnoliopsida</taxon>
        <taxon>eudicotyledons</taxon>
        <taxon>Gunneridae</taxon>
        <taxon>Pentapetalae</taxon>
        <taxon>asterids</taxon>
        <taxon>lamiids</taxon>
        <taxon>Solanales</taxon>
        <taxon>Solanaceae</taxon>
        <taxon>Solanoideae</taxon>
        <taxon>Solaneae</taxon>
        <taxon>Solanum</taxon>
    </lineage>
</organism>
<keyword evidence="12" id="KW-1133">Transmembrane helix</keyword>
<dbReference type="InterPro" id="IPR002867">
    <property type="entry name" value="IBR_dom"/>
</dbReference>
<sequence>MDFPVNRFSGLIPATFSAVVNSSCPLLGFIGRLSPVTGAASAAAIIIVTVALPGFLYLKNNKNKLPDERHNVRGESTHAPTFDPLLNEYVGGRISEIDIYFDAEYAEELQLHEALVASLYTGQSSNHASVYAEGLLSETEMLNLEKEGEDQLNNFCEICLDDKEGWEMFKNDSCSHSFCYECTGKAYYGKDIRESKKARIQWDESVCQSMILDSQKLYCPFRDCSALLVNDSGESIERNKCPLCKRSFCAVCRVPWHSEFTCKEFQKLNAKKGGKGEEMVKILAKKKNWQKCPNCKVFVERTEGCIHMTCRCEHEFCYRCGAKWTASHYCQTLSCLTMGNRGHSKFSYLEIGKENSVLELEGVLETTSLPSQDICIQGKL</sequence>
<name>A0A9J5ZL69_SOLCO</name>
<accession>A0A9J5ZL69</accession>